<dbReference type="AlphaFoldDB" id="D8LZ48"/>
<evidence type="ECO:0000313" key="2">
    <source>
        <dbReference type="Proteomes" id="UP000008312"/>
    </source>
</evidence>
<name>D8LZ48_BLAHO</name>
<accession>D8LZ48</accession>
<gene>
    <name evidence="1" type="ORF">GSBLH_T00001299001</name>
</gene>
<keyword evidence="2" id="KW-1185">Reference proteome</keyword>
<evidence type="ECO:0000313" key="1">
    <source>
        <dbReference type="EMBL" id="CBK21087.2"/>
    </source>
</evidence>
<dbReference type="GeneID" id="24918566"/>
<protein>
    <submittedName>
        <fullName evidence="1">Uncharacterized protein</fullName>
    </submittedName>
</protein>
<reference evidence="1" key="1">
    <citation type="submission" date="2010-02" db="EMBL/GenBank/DDBJ databases">
        <title>Sequencing and annotation of the Blastocystis hominis genome.</title>
        <authorList>
            <person name="Wincker P."/>
        </authorList>
    </citation>
    <scope>NUCLEOTIDE SEQUENCE</scope>
    <source>
        <strain evidence="1">Singapore isolate B</strain>
    </source>
</reference>
<dbReference type="OrthoDB" id="19656at2759"/>
<dbReference type="EMBL" id="FN668640">
    <property type="protein sequence ID" value="CBK21087.2"/>
    <property type="molecule type" value="Genomic_DNA"/>
</dbReference>
<sequence>MDFENWRSELEVGCMYTFKSGKMHMTLNSSGILQSYIEEYVSRSLIMTLGVMHNIPSKQSHIGFSTKIILGI</sequence>
<proteinExistence type="predicted"/>
<organism evidence="1">
    <name type="scientific">Blastocystis hominis</name>
    <dbReference type="NCBI Taxonomy" id="12968"/>
    <lineage>
        <taxon>Eukaryota</taxon>
        <taxon>Sar</taxon>
        <taxon>Stramenopiles</taxon>
        <taxon>Bigyra</taxon>
        <taxon>Opalozoa</taxon>
        <taxon>Opalinata</taxon>
        <taxon>Blastocystidae</taxon>
        <taxon>Blastocystis</taxon>
    </lineage>
</organism>
<dbReference type="Proteomes" id="UP000008312">
    <property type="component" value="Unassembled WGS sequence"/>
</dbReference>
<dbReference type="InParanoid" id="D8LZ48"/>
<dbReference type="RefSeq" id="XP_012895135.1">
    <property type="nucleotide sequence ID" value="XM_013039681.1"/>
</dbReference>